<reference evidence="3" key="1">
    <citation type="journal article" date="2019" name="Int. J. Syst. Evol. Microbiol.">
        <title>The Global Catalogue of Microorganisms (GCM) 10K type strain sequencing project: providing services to taxonomists for standard genome sequencing and annotation.</title>
        <authorList>
            <consortium name="The Broad Institute Genomics Platform"/>
            <consortium name="The Broad Institute Genome Sequencing Center for Infectious Disease"/>
            <person name="Wu L."/>
            <person name="Ma J."/>
        </authorList>
    </citation>
    <scope>NUCLEOTIDE SEQUENCE [LARGE SCALE GENOMIC DNA]</scope>
    <source>
        <strain evidence="3">CCUG 53270</strain>
    </source>
</reference>
<sequence>MMYNGWQWSQYFQNLHHYVLAHAEKVAELEKTLESVKQELNALKDQKRVHIDRIEYKFDQLKVEKLDGTLNIGITPQSLDEMAVGKNSDQQMDEPSEVPVQPTSELQESVQRELEQYLDKDVPQQIDQFEQDSEFQLDPWHRMLILDDLKRQMRERMMYYFQQMEPGATKDQLSSIQDSVLFRTKTDIQKAVDLYFNKLKKKDVSKK</sequence>
<evidence type="ECO:0000313" key="2">
    <source>
        <dbReference type="EMBL" id="MFD1225257.1"/>
    </source>
</evidence>
<keyword evidence="3" id="KW-1185">Reference proteome</keyword>
<evidence type="ECO:0000256" key="1">
    <source>
        <dbReference type="SAM" id="Coils"/>
    </source>
</evidence>
<protein>
    <submittedName>
        <fullName evidence="2">Spore germination protein GerPC</fullName>
    </submittedName>
</protein>
<proteinExistence type="predicted"/>
<dbReference type="RefSeq" id="WP_345593396.1">
    <property type="nucleotide sequence ID" value="NZ_BAABJG010000044.1"/>
</dbReference>
<dbReference type="InterPro" id="IPR019673">
    <property type="entry name" value="Spore_germination_GerPC"/>
</dbReference>
<organism evidence="2 3">
    <name type="scientific">Paenibacillus vulneris</name>
    <dbReference type="NCBI Taxonomy" id="1133364"/>
    <lineage>
        <taxon>Bacteria</taxon>
        <taxon>Bacillati</taxon>
        <taxon>Bacillota</taxon>
        <taxon>Bacilli</taxon>
        <taxon>Bacillales</taxon>
        <taxon>Paenibacillaceae</taxon>
        <taxon>Paenibacillus</taxon>
    </lineage>
</organism>
<accession>A0ABW3UY01</accession>
<dbReference type="Pfam" id="PF10737">
    <property type="entry name" value="GerPC"/>
    <property type="match status" value="1"/>
</dbReference>
<feature type="coiled-coil region" evidence="1">
    <location>
        <begin position="19"/>
        <end position="53"/>
    </location>
</feature>
<gene>
    <name evidence="2" type="primary">gerPC</name>
    <name evidence="2" type="ORF">ACFQ4B_34765</name>
</gene>
<dbReference type="Proteomes" id="UP001597180">
    <property type="component" value="Unassembled WGS sequence"/>
</dbReference>
<evidence type="ECO:0000313" key="3">
    <source>
        <dbReference type="Proteomes" id="UP001597180"/>
    </source>
</evidence>
<dbReference type="EMBL" id="JBHTLU010000056">
    <property type="protein sequence ID" value="MFD1225257.1"/>
    <property type="molecule type" value="Genomic_DNA"/>
</dbReference>
<comment type="caution">
    <text evidence="2">The sequence shown here is derived from an EMBL/GenBank/DDBJ whole genome shotgun (WGS) entry which is preliminary data.</text>
</comment>
<name>A0ABW3UY01_9BACL</name>
<keyword evidence="1" id="KW-0175">Coiled coil</keyword>